<evidence type="ECO:0000313" key="3">
    <source>
        <dbReference type="Proteomes" id="UP000078561"/>
    </source>
</evidence>
<dbReference type="AlphaFoldDB" id="A0A163JKW0"/>
<gene>
    <name evidence="2" type="primary">ABSGL_05746.1 scaffold 7463</name>
</gene>
<proteinExistence type="predicted"/>
<dbReference type="InParanoid" id="A0A163JKW0"/>
<reference evidence="2" key="1">
    <citation type="submission" date="2016-04" db="EMBL/GenBank/DDBJ databases">
        <authorList>
            <person name="Evans L.H."/>
            <person name="Alamgir A."/>
            <person name="Owens N."/>
            <person name="Weber N.D."/>
            <person name="Virtaneva K."/>
            <person name="Barbian K."/>
            <person name="Babar A."/>
            <person name="Rosenke K."/>
        </authorList>
    </citation>
    <scope>NUCLEOTIDE SEQUENCE [LARGE SCALE GENOMIC DNA]</scope>
    <source>
        <strain evidence="2">CBS 101.48</strain>
    </source>
</reference>
<sequence>MGRLPSHRCIHCKVPTPTDGLRKRHAKCQARPSSQGQLAASSSSTATRLDIDEGSSMGMDQDMDFADDPYIPSDDDLSVPSDDDLSVPSDNPHFTRTELISEPRTYDGTDFGEASVAEVVSDMLYSTALKYKISREAYHSLVNIINNTVIPAAVSDPTLKIHSAYKSKKSMKAANPVHFERHASCKNGCMMFQDDDDLQICRYCAEPRPRVSRSSGISESYVSVASISDIVASKLYHPLTLSQLLHRSTRQTEVDKMTDIFDGAVYKDMVKRGCFDSPYDVAITLGIDGFSPFNKGLFQAIIVNMIIMNTDPKDRYKKHNMSQIMMTPGYNKPKDLEFFLSPMYQELDHLSRIGIKIKTVDQEIITAKVHLMAFIGDIPAVADLVKHRGHTSYNGCRMCLVRGVVGESAHHSSGGMYFPVMTSRCKYRLLDEYKNGGELNNLIISVHLCLSWELSPSDILFIKESISSFQAFLITHILQGTLSRRCFTINIHYLGHIVFMIGRLGPLPSYSCRPLERTIGYYKGRKLSPSLPGSSLQMHLETESSLNHHLSLTDLGRTDVQETLKLLGCGDW</sequence>
<dbReference type="EMBL" id="LT553127">
    <property type="protein sequence ID" value="SAM00074.1"/>
    <property type="molecule type" value="Genomic_DNA"/>
</dbReference>
<dbReference type="Pfam" id="PF02992">
    <property type="entry name" value="Transposase_21"/>
    <property type="match status" value="1"/>
</dbReference>
<dbReference type="Proteomes" id="UP000078561">
    <property type="component" value="Unassembled WGS sequence"/>
</dbReference>
<accession>A0A163JKW0</accession>
<feature type="compositionally biased region" description="Low complexity" evidence="1">
    <location>
        <begin position="33"/>
        <end position="47"/>
    </location>
</feature>
<evidence type="ECO:0000256" key="1">
    <source>
        <dbReference type="SAM" id="MobiDB-lite"/>
    </source>
</evidence>
<feature type="region of interest" description="Disordered" evidence="1">
    <location>
        <begin position="29"/>
        <end position="95"/>
    </location>
</feature>
<feature type="compositionally biased region" description="Acidic residues" evidence="1">
    <location>
        <begin position="61"/>
        <end position="85"/>
    </location>
</feature>
<protein>
    <submittedName>
        <fullName evidence="2">Uncharacterized protein</fullName>
    </submittedName>
</protein>
<dbReference type="OrthoDB" id="2263388at2759"/>
<keyword evidence="3" id="KW-1185">Reference proteome</keyword>
<dbReference type="STRING" id="4829.A0A163JKW0"/>
<evidence type="ECO:0000313" key="2">
    <source>
        <dbReference type="EMBL" id="SAM00074.1"/>
    </source>
</evidence>
<dbReference type="InterPro" id="IPR004242">
    <property type="entry name" value="Transposase_21"/>
</dbReference>
<name>A0A163JKW0_ABSGL</name>
<organism evidence="2">
    <name type="scientific">Absidia glauca</name>
    <name type="common">Pin mould</name>
    <dbReference type="NCBI Taxonomy" id="4829"/>
    <lineage>
        <taxon>Eukaryota</taxon>
        <taxon>Fungi</taxon>
        <taxon>Fungi incertae sedis</taxon>
        <taxon>Mucoromycota</taxon>
        <taxon>Mucoromycotina</taxon>
        <taxon>Mucoromycetes</taxon>
        <taxon>Mucorales</taxon>
        <taxon>Cunninghamellaceae</taxon>
        <taxon>Absidia</taxon>
    </lineage>
</organism>